<proteinExistence type="predicted"/>
<sequence length="87" mass="10338">MVKDNWQKRRRKGDAQDVRLNRLLADRRYFAHAQMSENGKRKPMRVNIVLCRKTIRGSEIYTITKGKLHATYTTVPLHDRDSERLDI</sequence>
<gene>
    <name evidence="1" type="ORF">EVAR_12503_1</name>
</gene>
<evidence type="ECO:0000313" key="1">
    <source>
        <dbReference type="EMBL" id="GBP15914.1"/>
    </source>
</evidence>
<keyword evidence="2" id="KW-1185">Reference proteome</keyword>
<evidence type="ECO:0000313" key="2">
    <source>
        <dbReference type="Proteomes" id="UP000299102"/>
    </source>
</evidence>
<dbReference type="Proteomes" id="UP000299102">
    <property type="component" value="Unassembled WGS sequence"/>
</dbReference>
<protein>
    <submittedName>
        <fullName evidence="1">Uncharacterized protein</fullName>
    </submittedName>
</protein>
<name>A0A4C1TPN5_EUMVA</name>
<dbReference type="AlphaFoldDB" id="A0A4C1TPN5"/>
<organism evidence="1 2">
    <name type="scientific">Eumeta variegata</name>
    <name type="common">Bagworm moth</name>
    <name type="synonym">Eumeta japonica</name>
    <dbReference type="NCBI Taxonomy" id="151549"/>
    <lineage>
        <taxon>Eukaryota</taxon>
        <taxon>Metazoa</taxon>
        <taxon>Ecdysozoa</taxon>
        <taxon>Arthropoda</taxon>
        <taxon>Hexapoda</taxon>
        <taxon>Insecta</taxon>
        <taxon>Pterygota</taxon>
        <taxon>Neoptera</taxon>
        <taxon>Endopterygota</taxon>
        <taxon>Lepidoptera</taxon>
        <taxon>Glossata</taxon>
        <taxon>Ditrysia</taxon>
        <taxon>Tineoidea</taxon>
        <taxon>Psychidae</taxon>
        <taxon>Oiketicinae</taxon>
        <taxon>Eumeta</taxon>
    </lineage>
</organism>
<accession>A0A4C1TPN5</accession>
<dbReference type="EMBL" id="BGZK01000075">
    <property type="protein sequence ID" value="GBP15914.1"/>
    <property type="molecule type" value="Genomic_DNA"/>
</dbReference>
<comment type="caution">
    <text evidence="1">The sequence shown here is derived from an EMBL/GenBank/DDBJ whole genome shotgun (WGS) entry which is preliminary data.</text>
</comment>
<reference evidence="1 2" key="1">
    <citation type="journal article" date="2019" name="Commun. Biol.">
        <title>The bagworm genome reveals a unique fibroin gene that provides high tensile strength.</title>
        <authorList>
            <person name="Kono N."/>
            <person name="Nakamura H."/>
            <person name="Ohtoshi R."/>
            <person name="Tomita M."/>
            <person name="Numata K."/>
            <person name="Arakawa K."/>
        </authorList>
    </citation>
    <scope>NUCLEOTIDE SEQUENCE [LARGE SCALE GENOMIC DNA]</scope>
</reference>